<dbReference type="PANTHER" id="PTHR33446">
    <property type="entry name" value="PROTEIN TONB-RELATED"/>
    <property type="match status" value="1"/>
</dbReference>
<feature type="transmembrane region" description="Helical" evidence="1">
    <location>
        <begin position="35"/>
        <end position="57"/>
    </location>
</feature>
<feature type="transmembrane region" description="Helical" evidence="1">
    <location>
        <begin position="86"/>
        <end position="107"/>
    </location>
</feature>
<feature type="transmembrane region" description="Helical" evidence="1">
    <location>
        <begin position="260"/>
        <end position="282"/>
    </location>
</feature>
<feature type="transmembrane region" description="Helical" evidence="1">
    <location>
        <begin position="226"/>
        <end position="248"/>
    </location>
</feature>
<feature type="transmembrane region" description="Helical" evidence="1">
    <location>
        <begin position="176"/>
        <end position="197"/>
    </location>
</feature>
<evidence type="ECO:0000259" key="3">
    <source>
        <dbReference type="Pfam" id="PF05569"/>
    </source>
</evidence>
<keyword evidence="1" id="KW-0472">Membrane</keyword>
<dbReference type="EMBL" id="JBHUDZ010000012">
    <property type="protein sequence ID" value="MFD1603572.1"/>
    <property type="molecule type" value="Genomic_DNA"/>
</dbReference>
<keyword evidence="5" id="KW-1185">Reference proteome</keyword>
<feature type="transmembrane region" description="Helical" evidence="1">
    <location>
        <begin position="6"/>
        <end position="23"/>
    </location>
</feature>
<evidence type="ECO:0000256" key="1">
    <source>
        <dbReference type="SAM" id="Phobius"/>
    </source>
</evidence>
<reference evidence="5" key="1">
    <citation type="journal article" date="2019" name="Int. J. Syst. Evol. Microbiol.">
        <title>The Global Catalogue of Microorganisms (GCM) 10K type strain sequencing project: providing services to taxonomists for standard genome sequencing and annotation.</title>
        <authorList>
            <consortium name="The Broad Institute Genomics Platform"/>
            <consortium name="The Broad Institute Genome Sequencing Center for Infectious Disease"/>
            <person name="Wu L."/>
            <person name="Ma J."/>
        </authorList>
    </citation>
    <scope>NUCLEOTIDE SEQUENCE [LARGE SCALE GENOMIC DNA]</scope>
    <source>
        <strain evidence="5">CCUG 70865</strain>
    </source>
</reference>
<dbReference type="Proteomes" id="UP001597138">
    <property type="component" value="Unassembled WGS sequence"/>
</dbReference>
<dbReference type="SUPFAM" id="SSF74653">
    <property type="entry name" value="TolA/TonB C-terminal domain"/>
    <property type="match status" value="1"/>
</dbReference>
<gene>
    <name evidence="4" type="ORF">ACFSC2_12575</name>
</gene>
<dbReference type="InterPro" id="IPR051045">
    <property type="entry name" value="TonB-dependent_transducer"/>
</dbReference>
<organism evidence="4 5">
    <name type="scientific">Flavobacterium artemisiae</name>
    <dbReference type="NCBI Taxonomy" id="2126556"/>
    <lineage>
        <taxon>Bacteria</taxon>
        <taxon>Pseudomonadati</taxon>
        <taxon>Bacteroidota</taxon>
        <taxon>Flavobacteriia</taxon>
        <taxon>Flavobacteriales</taxon>
        <taxon>Flavobacteriaceae</taxon>
        <taxon>Flavobacterium</taxon>
    </lineage>
</organism>
<dbReference type="InterPro" id="IPR008756">
    <property type="entry name" value="Peptidase_M56"/>
</dbReference>
<evidence type="ECO:0000313" key="4">
    <source>
        <dbReference type="EMBL" id="MFD1603572.1"/>
    </source>
</evidence>
<feature type="domain" description="Peptidase M56" evidence="3">
    <location>
        <begin position="87"/>
        <end position="236"/>
    </location>
</feature>
<keyword evidence="1" id="KW-0812">Transmembrane</keyword>
<accession>A0ABW4HE22</accession>
<dbReference type="CDD" id="cd07341">
    <property type="entry name" value="M56_BlaR1_MecR1_like"/>
    <property type="match status" value="1"/>
</dbReference>
<dbReference type="Pfam" id="PF05569">
    <property type="entry name" value="Peptidase_M56"/>
    <property type="match status" value="1"/>
</dbReference>
<dbReference type="InterPro" id="IPR037682">
    <property type="entry name" value="TonB_C"/>
</dbReference>
<dbReference type="PANTHER" id="PTHR33446:SF2">
    <property type="entry name" value="PROTEIN TONB"/>
    <property type="match status" value="1"/>
</dbReference>
<feature type="domain" description="TonB C-terminal" evidence="2">
    <location>
        <begin position="333"/>
        <end position="402"/>
    </location>
</feature>
<protein>
    <submittedName>
        <fullName evidence="4">M56 family metallopeptidase</fullName>
    </submittedName>
</protein>
<dbReference type="Gene3D" id="3.30.1150.10">
    <property type="match status" value="1"/>
</dbReference>
<keyword evidence="1" id="KW-1133">Transmembrane helix</keyword>
<comment type="caution">
    <text evidence="4">The sequence shown here is derived from an EMBL/GenBank/DDBJ whole genome shotgun (WGS) entry which is preliminary data.</text>
</comment>
<sequence length="408" mass="46804">MIDYLLKSGILLFGFYAVYKIMLENEKMFRFNRAYLLGSLIFSLVIPLQLFSVQSLFSDKISVMQLDGIVIRTSTAVSDSVNFNQIFWFGVVLVYAIVAIILTVRFFKNLYAIYRISKNNKSQIIENKKVVLVKNTILPFSFWNAIFINKEDFENGRIPTELIAHEKAHLVQRHSLDILFVEILQIIFWFNPLIVFFEKAIKLNHEFLADEAVNNQFKEVSNYQNLLLHFASNKGTVALASNINYLITKKRFLMMSKKESLVKSTFKICGVFIFCGIMLLVFSEKTTAQSANSTPMMKNGFSVNYDTESVNEPQYPGGIQEFYKFVGENFKIPEEASKNKVDVKIYMEFMVEKDGSLSEFKATKGDVYGIGNEAIRILKLSPKWIPATQEGKPVRVLYNLPILIQSAK</sequence>
<evidence type="ECO:0000313" key="5">
    <source>
        <dbReference type="Proteomes" id="UP001597138"/>
    </source>
</evidence>
<proteinExistence type="predicted"/>
<dbReference type="RefSeq" id="WP_379815093.1">
    <property type="nucleotide sequence ID" value="NZ_JBHUDZ010000012.1"/>
</dbReference>
<name>A0ABW4HE22_9FLAO</name>
<dbReference type="Pfam" id="PF03544">
    <property type="entry name" value="TonB_C"/>
    <property type="match status" value="1"/>
</dbReference>
<evidence type="ECO:0000259" key="2">
    <source>
        <dbReference type="Pfam" id="PF03544"/>
    </source>
</evidence>